<reference evidence="2" key="1">
    <citation type="submission" date="2017-05" db="EMBL/GenBank/DDBJ databases">
        <title>Complete and WGS of Bordetella genogroups.</title>
        <authorList>
            <person name="Spilker T."/>
            <person name="Lipuma J."/>
        </authorList>
    </citation>
    <scope>NUCLEOTIDE SEQUENCE [LARGE SCALE GENOMIC DNA]</scope>
    <source>
        <strain evidence="2">AU18089</strain>
    </source>
</reference>
<accession>A0A261RJD0</accession>
<sequence length="136" mass="15503">MAGRPVTQHHRRPLRRSRIRLARACGAGGRLRGLLCRARPPGRRTGLWFLPCRAVHTWGMRYAIDVAFIDAWGRVLHIVRNVRPGRVVWCRRARSVIELAVNTVDSPLRYRRKLQAALHRSRAASPRIGAPSVRPP</sequence>
<evidence type="ECO:0008006" key="3">
    <source>
        <dbReference type="Google" id="ProtNLM"/>
    </source>
</evidence>
<organism evidence="1 2">
    <name type="scientific">Bordetella genomosp. 7</name>
    <dbReference type="NCBI Taxonomy" id="1416805"/>
    <lineage>
        <taxon>Bacteria</taxon>
        <taxon>Pseudomonadati</taxon>
        <taxon>Pseudomonadota</taxon>
        <taxon>Betaproteobacteria</taxon>
        <taxon>Burkholderiales</taxon>
        <taxon>Alcaligenaceae</taxon>
        <taxon>Bordetella</taxon>
    </lineage>
</organism>
<dbReference type="InterPro" id="IPR003795">
    <property type="entry name" value="DUF192"/>
</dbReference>
<gene>
    <name evidence="1" type="ORF">CAL19_06580</name>
</gene>
<name>A0A261RJD0_9BORD</name>
<proteinExistence type="predicted"/>
<dbReference type="AlphaFoldDB" id="A0A261RJD0"/>
<dbReference type="Proteomes" id="UP000216947">
    <property type="component" value="Unassembled WGS sequence"/>
</dbReference>
<evidence type="ECO:0000313" key="2">
    <source>
        <dbReference type="Proteomes" id="UP000216947"/>
    </source>
</evidence>
<evidence type="ECO:0000313" key="1">
    <source>
        <dbReference type="EMBL" id="OZI25129.1"/>
    </source>
</evidence>
<dbReference type="Gene3D" id="2.60.120.1140">
    <property type="entry name" value="Protein of unknown function DUF192"/>
    <property type="match status" value="1"/>
</dbReference>
<keyword evidence="2" id="KW-1185">Reference proteome</keyword>
<dbReference type="EMBL" id="NEVK01000003">
    <property type="protein sequence ID" value="OZI25129.1"/>
    <property type="molecule type" value="Genomic_DNA"/>
</dbReference>
<dbReference type="RefSeq" id="WP_094796309.1">
    <property type="nucleotide sequence ID" value="NZ_NEVK01000003.1"/>
</dbReference>
<dbReference type="Pfam" id="PF02643">
    <property type="entry name" value="DUF192"/>
    <property type="match status" value="1"/>
</dbReference>
<protein>
    <recommendedName>
        <fullName evidence="3">DUF192 domain-containing protein</fullName>
    </recommendedName>
</protein>
<dbReference type="InterPro" id="IPR038695">
    <property type="entry name" value="Saro_0823-like_sf"/>
</dbReference>
<comment type="caution">
    <text evidence="1">The sequence shown here is derived from an EMBL/GenBank/DDBJ whole genome shotgun (WGS) entry which is preliminary data.</text>
</comment>